<accession>A0A1E5P455</accession>
<evidence type="ECO:0000313" key="1">
    <source>
        <dbReference type="EMBL" id="OEJ24305.1"/>
    </source>
</evidence>
<name>A0A1E5P455_9ACTN</name>
<dbReference type="GO" id="GO:0005737">
    <property type="term" value="C:cytoplasm"/>
    <property type="evidence" value="ECO:0007669"/>
    <property type="project" value="TreeGrafter"/>
</dbReference>
<dbReference type="RefSeq" id="WP_069935032.1">
    <property type="nucleotide sequence ID" value="NZ_MEHJ01000001.1"/>
</dbReference>
<sequence length="212" mass="23280">MQTLSDAQRSFFETSVSTYQQDLAGDTSAQAYLTSRGISPQVAATYRLGVVRRPLAGHEARTGRLVIPYLTPAGPVNFSFRCLKNHDCKTEGCPKYLPIDGMERNLYNVAALKADSPFLCIAEGELDALTLSMCGLPAVGIPGVKHWKKWWTRCLDDFDVIYAFGDGDEAGGKMANFLAREVKARPINMPRGADVNDVYREQGAEGLRALID</sequence>
<dbReference type="Gene3D" id="3.40.1360.10">
    <property type="match status" value="1"/>
</dbReference>
<dbReference type="PANTHER" id="PTHR30313:SF2">
    <property type="entry name" value="DNA PRIMASE"/>
    <property type="match status" value="1"/>
</dbReference>
<dbReference type="AlphaFoldDB" id="A0A1E5P455"/>
<dbReference type="GO" id="GO:0006269">
    <property type="term" value="P:DNA replication, synthesis of primer"/>
    <property type="evidence" value="ECO:0007669"/>
    <property type="project" value="TreeGrafter"/>
</dbReference>
<reference evidence="1 2" key="1">
    <citation type="submission" date="2016-08" db="EMBL/GenBank/DDBJ databases">
        <title>Complete genome sequence of Streptomyces agglomeratus strain 6-3-2, a novel anti-MRSA actinomycete isolated from Wuli of Tebit, China.</title>
        <authorList>
            <person name="Chen X."/>
        </authorList>
    </citation>
    <scope>NUCLEOTIDE SEQUENCE [LARGE SCALE GENOMIC DNA]</scope>
    <source>
        <strain evidence="1 2">6-3-2</strain>
    </source>
</reference>
<dbReference type="InterPro" id="IPR034154">
    <property type="entry name" value="TOPRIM_DnaG/twinkle"/>
</dbReference>
<dbReference type="EMBL" id="MEHJ01000001">
    <property type="protein sequence ID" value="OEJ24305.1"/>
    <property type="molecule type" value="Genomic_DNA"/>
</dbReference>
<proteinExistence type="predicted"/>
<evidence type="ECO:0000313" key="2">
    <source>
        <dbReference type="Proteomes" id="UP000095759"/>
    </source>
</evidence>
<dbReference type="PANTHER" id="PTHR30313">
    <property type="entry name" value="DNA PRIMASE"/>
    <property type="match status" value="1"/>
</dbReference>
<comment type="caution">
    <text evidence="1">The sequence shown here is derived from an EMBL/GenBank/DDBJ whole genome shotgun (WGS) entry which is preliminary data.</text>
</comment>
<dbReference type="CDD" id="cd01029">
    <property type="entry name" value="TOPRIM_primases"/>
    <property type="match status" value="1"/>
</dbReference>
<dbReference type="InterPro" id="IPR050219">
    <property type="entry name" value="DnaG_primase"/>
</dbReference>
<organism evidence="1 2">
    <name type="scientific">Streptomyces agglomeratus</name>
    <dbReference type="NCBI Taxonomy" id="285458"/>
    <lineage>
        <taxon>Bacteria</taxon>
        <taxon>Bacillati</taxon>
        <taxon>Actinomycetota</taxon>
        <taxon>Actinomycetes</taxon>
        <taxon>Kitasatosporales</taxon>
        <taxon>Streptomycetaceae</taxon>
        <taxon>Streptomyces</taxon>
    </lineage>
</organism>
<dbReference type="Pfam" id="PF13155">
    <property type="entry name" value="Toprim_2"/>
    <property type="match status" value="1"/>
</dbReference>
<keyword evidence="2" id="KW-1185">Reference proteome</keyword>
<protein>
    <recommendedName>
        <fullName evidence="3">Topoisomerase</fullName>
    </recommendedName>
</protein>
<gene>
    <name evidence="1" type="ORF">AS594_07180</name>
</gene>
<dbReference type="Proteomes" id="UP000095759">
    <property type="component" value="Unassembled WGS sequence"/>
</dbReference>
<dbReference type="SUPFAM" id="SSF56731">
    <property type="entry name" value="DNA primase core"/>
    <property type="match status" value="1"/>
</dbReference>
<evidence type="ECO:0008006" key="3">
    <source>
        <dbReference type="Google" id="ProtNLM"/>
    </source>
</evidence>